<dbReference type="InParanoid" id="G7DVN0"/>
<reference evidence="3 4" key="1">
    <citation type="journal article" date="2011" name="J. Gen. Appl. Microbiol.">
        <title>Draft genome sequencing of the enigmatic basidiomycete Mixia osmundae.</title>
        <authorList>
            <person name="Nishida H."/>
            <person name="Nagatsuka Y."/>
            <person name="Sugiyama J."/>
        </authorList>
    </citation>
    <scope>NUCLEOTIDE SEQUENCE [LARGE SCALE GENOMIC DNA]</scope>
    <source>
        <strain evidence="4">CBS 9802 / IAM 14324 / JCM 22182 / KY 12970</strain>
    </source>
</reference>
<dbReference type="SMART" id="SM01100">
    <property type="entry name" value="CRAL_TRIO_N"/>
    <property type="match status" value="1"/>
</dbReference>
<feature type="domain" description="CRAL-TRIO" evidence="2">
    <location>
        <begin position="163"/>
        <end position="322"/>
    </location>
</feature>
<dbReference type="SUPFAM" id="SSF52087">
    <property type="entry name" value="CRAL/TRIO domain"/>
    <property type="match status" value="1"/>
</dbReference>
<evidence type="ECO:0000313" key="3">
    <source>
        <dbReference type="EMBL" id="GAA94640.1"/>
    </source>
</evidence>
<protein>
    <recommendedName>
        <fullName evidence="2">CRAL-TRIO domain-containing protein</fullName>
    </recommendedName>
</protein>
<dbReference type="InterPro" id="IPR011074">
    <property type="entry name" value="CRAL/TRIO_N_dom"/>
</dbReference>
<reference evidence="3 4" key="2">
    <citation type="journal article" date="2012" name="Open Biol.">
        <title>Characteristics of nucleosomes and linker DNA regions on the genome of the basidiomycete Mixia osmundae revealed by mono- and dinucleosome mapping.</title>
        <authorList>
            <person name="Nishida H."/>
            <person name="Kondo S."/>
            <person name="Matsumoto T."/>
            <person name="Suzuki Y."/>
            <person name="Yoshikawa H."/>
            <person name="Taylor T.D."/>
            <person name="Sugiyama J."/>
        </authorList>
    </citation>
    <scope>NUCLEOTIDE SEQUENCE [LARGE SCALE GENOMIC DNA]</scope>
    <source>
        <strain evidence="4">CBS 9802 / IAM 14324 / JCM 22182 / KY 12970</strain>
    </source>
</reference>
<feature type="region of interest" description="Disordered" evidence="1">
    <location>
        <begin position="452"/>
        <end position="493"/>
    </location>
</feature>
<dbReference type="HOGENOM" id="CLU_016665_2_0_1"/>
<dbReference type="FunCoup" id="G7DVN0">
    <property type="interactions" value="94"/>
</dbReference>
<dbReference type="RefSeq" id="XP_014568096.1">
    <property type="nucleotide sequence ID" value="XM_014712610.1"/>
</dbReference>
<dbReference type="SMART" id="SM00516">
    <property type="entry name" value="SEC14"/>
    <property type="match status" value="1"/>
</dbReference>
<dbReference type="Pfam" id="PF03765">
    <property type="entry name" value="CRAL_TRIO_N"/>
    <property type="match status" value="1"/>
</dbReference>
<dbReference type="InterPro" id="IPR036273">
    <property type="entry name" value="CRAL/TRIO_N_dom_sf"/>
</dbReference>
<dbReference type="CDD" id="cd00170">
    <property type="entry name" value="SEC14"/>
    <property type="match status" value="1"/>
</dbReference>
<dbReference type="EMBL" id="BABT02000044">
    <property type="protein sequence ID" value="GAA94640.1"/>
    <property type="molecule type" value="Genomic_DNA"/>
</dbReference>
<dbReference type="Pfam" id="PF00650">
    <property type="entry name" value="CRAL_TRIO"/>
    <property type="match status" value="1"/>
</dbReference>
<accession>G7DVN0</accession>
<proteinExistence type="predicted"/>
<dbReference type="AlphaFoldDB" id="G7DVN0"/>
<evidence type="ECO:0000256" key="1">
    <source>
        <dbReference type="SAM" id="MobiDB-lite"/>
    </source>
</evidence>
<dbReference type="Gene3D" id="3.40.525.10">
    <property type="entry name" value="CRAL-TRIO lipid binding domain"/>
    <property type="match status" value="1"/>
</dbReference>
<dbReference type="PANTHER" id="PTHR46590">
    <property type="entry name" value="PHOSPHATIDYLINOSITOL TRANSFER PROTEIN CSR1-RELATED"/>
    <property type="match status" value="1"/>
</dbReference>
<dbReference type="OrthoDB" id="43460at2759"/>
<dbReference type="InterPro" id="IPR036865">
    <property type="entry name" value="CRAL-TRIO_dom_sf"/>
</dbReference>
<evidence type="ECO:0000313" key="4">
    <source>
        <dbReference type="Proteomes" id="UP000009131"/>
    </source>
</evidence>
<dbReference type="InterPro" id="IPR001251">
    <property type="entry name" value="CRAL-TRIO_dom"/>
</dbReference>
<dbReference type="OMA" id="CFVNVQV"/>
<dbReference type="SUPFAM" id="SSF46938">
    <property type="entry name" value="CRAL/TRIO N-terminal domain"/>
    <property type="match status" value="1"/>
</dbReference>
<dbReference type="InterPro" id="IPR052432">
    <property type="entry name" value="PITP/CRAL-TRIO"/>
</dbReference>
<evidence type="ECO:0000259" key="2">
    <source>
        <dbReference type="PROSITE" id="PS50191"/>
    </source>
</evidence>
<feature type="region of interest" description="Disordered" evidence="1">
    <location>
        <begin position="41"/>
        <end position="83"/>
    </location>
</feature>
<name>G7DVN0_MIXOS</name>
<sequence>MGGTSMNPLPTEGHIDCLKPEQRKKLREFWAQFFELLDQAPERGSVADPDAEGGGSEMKGKKDGKDAGKDIPKDDKEKERVRAEAEMKNAKAALEKYGSIRVKSAYWRFIAMDDPDVMMLRFLRARKYDVPAGVAMLMSTILWRIEGDVEKIFYKGEEGMQNAEGFLKQLASSKTYTQGTDRQGRPVVYIHVGLHKLFDQSAKALEDFVIFQMESVRLLFAPPVDKVTIVFDMTGFGLSNMDWKCVLFIVKCLEAYYPESLNTMLIHNAPWVFQGIWKILGPMLDPVVRQKIQFSKNTEEMTVIIHEDHLVKKLGGKSDWVWHYEPVQEGENAAQQDKSTQKKRQAERDNLIEEYESICRKWVEDASEVNTKIRELVTAALRVQYWALDPYIRGRGCYHRHKNVIGNGLVMFEYPGLSPEGEWDIRGYSSTREHLIGECERMKAEIKDLGGKVPKLDMGLDDDAGGDSGDEAPKRRKSVSKKPSRRGSMRERD</sequence>
<feature type="compositionally biased region" description="Acidic residues" evidence="1">
    <location>
        <begin position="459"/>
        <end position="470"/>
    </location>
</feature>
<feature type="compositionally biased region" description="Basic and acidic residues" evidence="1">
    <location>
        <begin position="58"/>
        <end position="83"/>
    </location>
</feature>
<dbReference type="eggNOG" id="KOG1470">
    <property type="taxonomic scope" value="Eukaryota"/>
</dbReference>
<comment type="caution">
    <text evidence="3">The sequence shown here is derived from an EMBL/GenBank/DDBJ whole genome shotgun (WGS) entry which is preliminary data.</text>
</comment>
<gene>
    <name evidence="3" type="primary">Mo01293</name>
    <name evidence="3" type="ORF">E5Q_01293</name>
</gene>
<dbReference type="PROSITE" id="PS50191">
    <property type="entry name" value="CRAL_TRIO"/>
    <property type="match status" value="1"/>
</dbReference>
<feature type="compositionally biased region" description="Basic residues" evidence="1">
    <location>
        <begin position="474"/>
        <end position="487"/>
    </location>
</feature>
<dbReference type="Proteomes" id="UP000009131">
    <property type="component" value="Unassembled WGS sequence"/>
</dbReference>
<dbReference type="PANTHER" id="PTHR46590:SF1">
    <property type="entry name" value="PHOSPHATIDYLINOSITOL TRANSFER PROTEIN CSR1"/>
    <property type="match status" value="1"/>
</dbReference>
<keyword evidence="4" id="KW-1185">Reference proteome</keyword>
<organism evidence="3 4">
    <name type="scientific">Mixia osmundae (strain CBS 9802 / IAM 14324 / JCM 22182 / KY 12970)</name>
    <dbReference type="NCBI Taxonomy" id="764103"/>
    <lineage>
        <taxon>Eukaryota</taxon>
        <taxon>Fungi</taxon>
        <taxon>Dikarya</taxon>
        <taxon>Basidiomycota</taxon>
        <taxon>Pucciniomycotina</taxon>
        <taxon>Mixiomycetes</taxon>
        <taxon>Mixiales</taxon>
        <taxon>Mixiaceae</taxon>
        <taxon>Mixia</taxon>
    </lineage>
</organism>